<reference evidence="1 2" key="1">
    <citation type="submission" date="2015-10" db="EMBL/GenBank/DDBJ databases">
        <title>Metagenome-Assembled Genomes uncover a global brackish microbiome.</title>
        <authorList>
            <person name="Hugerth L.W."/>
            <person name="Larsson J."/>
            <person name="Alneberg J."/>
            <person name="Lindh M.V."/>
            <person name="Legrand C."/>
            <person name="Pinhassi J."/>
            <person name="Andersson A.F."/>
        </authorList>
    </citation>
    <scope>NUCLEOTIDE SEQUENCE [LARGE SCALE GENOMIC DNA]</scope>
    <source>
        <strain evidence="1">BACL2 MAG-121220-bin52</strain>
    </source>
</reference>
<protein>
    <recommendedName>
        <fullName evidence="3">Sulfur reduction protein DsrE</fullName>
    </recommendedName>
</protein>
<name>A0A0R2P783_9ACTN</name>
<evidence type="ECO:0008006" key="3">
    <source>
        <dbReference type="Google" id="ProtNLM"/>
    </source>
</evidence>
<evidence type="ECO:0000313" key="1">
    <source>
        <dbReference type="EMBL" id="KRO31869.1"/>
    </source>
</evidence>
<dbReference type="AlphaFoldDB" id="A0A0R2P783"/>
<comment type="caution">
    <text evidence="1">The sequence shown here is derived from an EMBL/GenBank/DDBJ whole genome shotgun (WGS) entry which is preliminary data.</text>
</comment>
<dbReference type="InterPro" id="IPR027396">
    <property type="entry name" value="DsrEFH-like"/>
</dbReference>
<dbReference type="EMBL" id="LIAX01000223">
    <property type="protein sequence ID" value="KRO31869.1"/>
    <property type="molecule type" value="Genomic_DNA"/>
</dbReference>
<gene>
    <name evidence="1" type="ORF">ABR65_05400</name>
</gene>
<dbReference type="Gene3D" id="3.40.1260.10">
    <property type="entry name" value="DsrEFH-like"/>
    <property type="match status" value="1"/>
</dbReference>
<dbReference type="Proteomes" id="UP000054017">
    <property type="component" value="Unassembled WGS sequence"/>
</dbReference>
<proteinExistence type="predicted"/>
<sequence>MAKFFVMFSTDPDVDPRKVVVGLACATQAVSDGHQVQTFFASHSVKLLQVDYINAIDSRVGMPDGASRALLDQLASGASIACSTGSQAVLGVNPDNADEVLVGGLDLEWSGPPGVVAMSALADTTLSF</sequence>
<organism evidence="1 2">
    <name type="scientific">Actinobacteria bacterium BACL2 MAG-121220-bin52</name>
    <dbReference type="NCBI Taxonomy" id="1655573"/>
    <lineage>
        <taxon>Bacteria</taxon>
        <taxon>Bacillati</taxon>
        <taxon>Actinomycetota</taxon>
        <taxon>Actinomycetes</taxon>
        <taxon>Actinomycetes incertae sedis</taxon>
        <taxon>ac1 cluster</taxon>
    </lineage>
</organism>
<evidence type="ECO:0000313" key="2">
    <source>
        <dbReference type="Proteomes" id="UP000054017"/>
    </source>
</evidence>
<accession>A0A0R2P783</accession>